<dbReference type="Proteomes" id="UP001331761">
    <property type="component" value="Unassembled WGS sequence"/>
</dbReference>
<reference evidence="2 3" key="1">
    <citation type="submission" date="2019-10" db="EMBL/GenBank/DDBJ databases">
        <title>Assembly and Annotation for the nematode Trichostrongylus colubriformis.</title>
        <authorList>
            <person name="Martin J."/>
        </authorList>
    </citation>
    <scope>NUCLEOTIDE SEQUENCE [LARGE SCALE GENOMIC DNA]</scope>
    <source>
        <strain evidence="2">G859</strain>
        <tissue evidence="2">Whole worm</tissue>
    </source>
</reference>
<evidence type="ECO:0000313" key="3">
    <source>
        <dbReference type="Proteomes" id="UP001331761"/>
    </source>
</evidence>
<feature type="transmembrane region" description="Helical" evidence="1">
    <location>
        <begin position="118"/>
        <end position="140"/>
    </location>
</feature>
<gene>
    <name evidence="2" type="ORF">GCK32_009812</name>
</gene>
<accession>A0AAN8IK48</accession>
<keyword evidence="1" id="KW-0812">Transmembrane</keyword>
<keyword evidence="1" id="KW-0472">Membrane</keyword>
<comment type="caution">
    <text evidence="2">The sequence shown here is derived from an EMBL/GenBank/DDBJ whole genome shotgun (WGS) entry which is preliminary data.</text>
</comment>
<protein>
    <submittedName>
        <fullName evidence="2">Uncharacterized protein</fullName>
    </submittedName>
</protein>
<keyword evidence="1" id="KW-1133">Transmembrane helix</keyword>
<evidence type="ECO:0000313" key="2">
    <source>
        <dbReference type="EMBL" id="KAK5973518.1"/>
    </source>
</evidence>
<dbReference type="AlphaFoldDB" id="A0AAN8IK48"/>
<sequence>MKNVMTSMDFLLSASICSAQLVISLVRMIAKTMDLRLNSTNDCSFDDFMCAFWFLAFCGCVTRRRYIIVFTTMAMFYSFVLAFKWSTAASYSYFTNTPLSCVREVRQAYPNWCKNADIIFLAASIVAIIITLVASMLSALRLWSDEDEFEEDEMEDPLLGETRRAKEAMIHAFRYSIDN</sequence>
<keyword evidence="3" id="KW-1185">Reference proteome</keyword>
<proteinExistence type="predicted"/>
<evidence type="ECO:0000256" key="1">
    <source>
        <dbReference type="SAM" id="Phobius"/>
    </source>
</evidence>
<organism evidence="2 3">
    <name type="scientific">Trichostrongylus colubriformis</name>
    <name type="common">Black scour worm</name>
    <dbReference type="NCBI Taxonomy" id="6319"/>
    <lineage>
        <taxon>Eukaryota</taxon>
        <taxon>Metazoa</taxon>
        <taxon>Ecdysozoa</taxon>
        <taxon>Nematoda</taxon>
        <taxon>Chromadorea</taxon>
        <taxon>Rhabditida</taxon>
        <taxon>Rhabditina</taxon>
        <taxon>Rhabditomorpha</taxon>
        <taxon>Strongyloidea</taxon>
        <taxon>Trichostrongylidae</taxon>
        <taxon>Trichostrongylus</taxon>
    </lineage>
</organism>
<feature type="transmembrane region" description="Helical" evidence="1">
    <location>
        <begin position="74"/>
        <end position="94"/>
    </location>
</feature>
<dbReference type="EMBL" id="WIXE01015382">
    <property type="protein sequence ID" value="KAK5973518.1"/>
    <property type="molecule type" value="Genomic_DNA"/>
</dbReference>
<name>A0AAN8IK48_TRICO</name>